<feature type="region of interest" description="Disordered" evidence="8">
    <location>
        <begin position="1"/>
        <end position="25"/>
    </location>
</feature>
<evidence type="ECO:0000256" key="4">
    <source>
        <dbReference type="ARBA" id="ARBA00016207"/>
    </source>
</evidence>
<evidence type="ECO:0000259" key="9">
    <source>
        <dbReference type="Pfam" id="PF10241"/>
    </source>
</evidence>
<accession>A0AAV5R089</accession>
<dbReference type="Pfam" id="PF10241">
    <property type="entry name" value="KxDL"/>
    <property type="match status" value="1"/>
</dbReference>
<proteinExistence type="inferred from homology"/>
<evidence type="ECO:0000256" key="1">
    <source>
        <dbReference type="ARBA" id="ARBA00002069"/>
    </source>
</evidence>
<gene>
    <name evidence="10" type="ORF">DAPK24_010120</name>
</gene>
<name>A0AAV5R089_PICKL</name>
<evidence type="ECO:0000256" key="5">
    <source>
        <dbReference type="ARBA" id="ARBA00022448"/>
    </source>
</evidence>
<dbReference type="GO" id="GO:0007032">
    <property type="term" value="P:endosome organization"/>
    <property type="evidence" value="ECO:0007669"/>
    <property type="project" value="TreeGrafter"/>
</dbReference>
<feature type="region of interest" description="Disordered" evidence="8">
    <location>
        <begin position="66"/>
        <end position="109"/>
    </location>
</feature>
<organism evidence="10 11">
    <name type="scientific">Pichia kluyveri</name>
    <name type="common">Yeast</name>
    <dbReference type="NCBI Taxonomy" id="36015"/>
    <lineage>
        <taxon>Eukaryota</taxon>
        <taxon>Fungi</taxon>
        <taxon>Dikarya</taxon>
        <taxon>Ascomycota</taxon>
        <taxon>Saccharomycotina</taxon>
        <taxon>Pichiomycetes</taxon>
        <taxon>Pichiales</taxon>
        <taxon>Pichiaceae</taxon>
        <taxon>Pichia</taxon>
    </lineage>
</organism>
<feature type="compositionally biased region" description="Acidic residues" evidence="8">
    <location>
        <begin position="66"/>
        <end position="86"/>
    </location>
</feature>
<keyword evidence="6" id="KW-0967">Endosome</keyword>
<reference evidence="10 11" key="1">
    <citation type="journal article" date="2023" name="Elife">
        <title>Identification of key yeast species and microbe-microbe interactions impacting larval growth of Drosophila in the wild.</title>
        <authorList>
            <person name="Mure A."/>
            <person name="Sugiura Y."/>
            <person name="Maeda R."/>
            <person name="Honda K."/>
            <person name="Sakurai N."/>
            <person name="Takahashi Y."/>
            <person name="Watada M."/>
            <person name="Katoh T."/>
            <person name="Gotoh A."/>
            <person name="Gotoh Y."/>
            <person name="Taniguchi I."/>
            <person name="Nakamura K."/>
            <person name="Hayashi T."/>
            <person name="Katayama T."/>
            <person name="Uemura T."/>
            <person name="Hattori Y."/>
        </authorList>
    </citation>
    <scope>NUCLEOTIDE SEQUENCE [LARGE SCALE GENOMIC DNA]</scope>
    <source>
        <strain evidence="10 11">PK-24</strain>
    </source>
</reference>
<feature type="domain" description="KxDL" evidence="9">
    <location>
        <begin position="121"/>
        <end position="207"/>
    </location>
</feature>
<evidence type="ECO:0000313" key="11">
    <source>
        <dbReference type="Proteomes" id="UP001378960"/>
    </source>
</evidence>
<protein>
    <recommendedName>
        <fullName evidence="4">Biogenesis of lysosome-related organelles complex 1 subunit KXD1</fullName>
    </recommendedName>
    <alternativeName>
        <fullName evidence="7">KxDL homolog</fullName>
    </alternativeName>
</protein>
<dbReference type="GO" id="GO:0032880">
    <property type="term" value="P:regulation of protein localization"/>
    <property type="evidence" value="ECO:0007669"/>
    <property type="project" value="TreeGrafter"/>
</dbReference>
<dbReference type="AlphaFoldDB" id="A0AAV5R089"/>
<sequence>MESNNNDVDLDNGSDISSSNERVPIIDDDLPNSILTFEGNLRGEDIDLNTHNNFNDHRTICESLYSEDNEGSSDVNTDSDSDSDSLDIDRIYSNSSYTERREKSSQNQEQQFNPIEYLIGSLNNALNSLEYDKSLVIQSKMAGELNNTTNQVLKTIEDLQASLTEQIAKYERLSKEIIPEIEYNLRKATKNAKILTKYVKSTYPIEYSKGRSKVLENLTEDEEGLFR</sequence>
<dbReference type="Proteomes" id="UP001378960">
    <property type="component" value="Unassembled WGS sequence"/>
</dbReference>
<dbReference type="InterPro" id="IPR019371">
    <property type="entry name" value="KxDL_dom"/>
</dbReference>
<evidence type="ECO:0000313" key="10">
    <source>
        <dbReference type="EMBL" id="GMM44437.1"/>
    </source>
</evidence>
<comment type="subcellular location">
    <subcellularLocation>
        <location evidence="2">Endosome</location>
    </subcellularLocation>
</comment>
<dbReference type="GO" id="GO:0005768">
    <property type="term" value="C:endosome"/>
    <property type="evidence" value="ECO:0007669"/>
    <property type="project" value="UniProtKB-SubCell"/>
</dbReference>
<dbReference type="PANTHER" id="PTHR37787:SF1">
    <property type="entry name" value="BIOGENESIS OF LYSOSOME-RELATED ORGANELLES COMPLEX 1 SUBUNIT KXD1"/>
    <property type="match status" value="1"/>
</dbReference>
<evidence type="ECO:0000256" key="3">
    <source>
        <dbReference type="ARBA" id="ARBA00005913"/>
    </source>
</evidence>
<evidence type="ECO:0000256" key="6">
    <source>
        <dbReference type="ARBA" id="ARBA00022753"/>
    </source>
</evidence>
<evidence type="ECO:0000256" key="7">
    <source>
        <dbReference type="ARBA" id="ARBA00029808"/>
    </source>
</evidence>
<dbReference type="PANTHER" id="PTHR37787">
    <property type="entry name" value="BIOGENESIS OF LYSOSOME-RELATED ORGANELLES COMPLEX 1 SUBUNIT KXD1"/>
    <property type="match status" value="1"/>
</dbReference>
<comment type="caution">
    <text evidence="10">The sequence shown here is derived from an EMBL/GenBank/DDBJ whole genome shotgun (WGS) entry which is preliminary data.</text>
</comment>
<keyword evidence="5" id="KW-0813">Transport</keyword>
<comment type="similarity">
    <text evidence="3">Belongs to the KXD1 family.</text>
</comment>
<dbReference type="EMBL" id="BTGB01000001">
    <property type="protein sequence ID" value="GMM44437.1"/>
    <property type="molecule type" value="Genomic_DNA"/>
</dbReference>
<keyword evidence="11" id="KW-1185">Reference proteome</keyword>
<dbReference type="GO" id="GO:0031083">
    <property type="term" value="C:BLOC-1 complex"/>
    <property type="evidence" value="ECO:0007669"/>
    <property type="project" value="TreeGrafter"/>
</dbReference>
<comment type="function">
    <text evidence="1">Component of the biogenesis of lysosome-related organelles complex-1 (BLOC-1) involved in endosomal cargo sorting.</text>
</comment>
<evidence type="ECO:0000256" key="2">
    <source>
        <dbReference type="ARBA" id="ARBA00004177"/>
    </source>
</evidence>
<dbReference type="InterPro" id="IPR051390">
    <property type="entry name" value="BLOC-1_subunit_KXD1"/>
</dbReference>
<evidence type="ECO:0000256" key="8">
    <source>
        <dbReference type="SAM" id="MobiDB-lite"/>
    </source>
</evidence>